<organism evidence="2 3">
    <name type="scientific">Hypsibius exemplaris</name>
    <name type="common">Freshwater tardigrade</name>
    <dbReference type="NCBI Taxonomy" id="2072580"/>
    <lineage>
        <taxon>Eukaryota</taxon>
        <taxon>Metazoa</taxon>
        <taxon>Ecdysozoa</taxon>
        <taxon>Tardigrada</taxon>
        <taxon>Eutardigrada</taxon>
        <taxon>Parachela</taxon>
        <taxon>Hypsibioidea</taxon>
        <taxon>Hypsibiidae</taxon>
        <taxon>Hypsibius</taxon>
    </lineage>
</organism>
<evidence type="ECO:0000313" key="3">
    <source>
        <dbReference type="Proteomes" id="UP000192578"/>
    </source>
</evidence>
<comment type="caution">
    <text evidence="2">The sequence shown here is derived from an EMBL/GenBank/DDBJ whole genome shotgun (WGS) entry which is preliminary data.</text>
</comment>
<dbReference type="AlphaFoldDB" id="A0A9X6RM82"/>
<dbReference type="OrthoDB" id="10045006at2759"/>
<dbReference type="InterPro" id="IPR005137">
    <property type="entry name" value="BtpA"/>
</dbReference>
<dbReference type="InterPro" id="IPR011060">
    <property type="entry name" value="RibuloseP-bd_barrel"/>
</dbReference>
<sequence>MPTLSKALTSFERVFGRLQGAIIGVVHLPALPGTPKSAKTLQEIVDAACKEATVYFKHGLDGVIVENSNDLPYLKSPHIGPETTAYATRVCTEIRRLFPRQPLGVQVLAGGNLEALAVAHAANLDFIRVEGFVFSSIADEGFIDASAAALLRKRRSLGADDILVFADVKKKHSSHSITHDLTVQDAAEAAEFCLADGVIVTGMATGKAADPQEASTTQKVVQLPVLVGSGVTKGNLHAFIDCANGLIVGSDFKHDGLWSNELDEKRVQAFMKTVEELRKTPK</sequence>
<dbReference type="Proteomes" id="UP000192578">
    <property type="component" value="Unassembled WGS sequence"/>
</dbReference>
<accession>A0A9X6RM82</accession>
<dbReference type="PANTHER" id="PTHR21381:SF3">
    <property type="entry name" value="SGC REGION PROTEIN SGCQ-RELATED"/>
    <property type="match status" value="1"/>
</dbReference>
<proteinExistence type="inferred from homology"/>
<name>A0A9X6RM82_HYPEX</name>
<dbReference type="SUPFAM" id="SSF51366">
    <property type="entry name" value="Ribulose-phoshate binding barrel"/>
    <property type="match status" value="1"/>
</dbReference>
<protein>
    <submittedName>
        <fullName evidence="2">Uncharacterized protein F13E9.13, mitochondrial</fullName>
    </submittedName>
</protein>
<dbReference type="EMBL" id="MTYJ01000306">
    <property type="protein sequence ID" value="OWA53178.1"/>
    <property type="molecule type" value="Genomic_DNA"/>
</dbReference>
<gene>
    <name evidence="2" type="ORF">BV898_17612</name>
</gene>
<dbReference type="Pfam" id="PF03437">
    <property type="entry name" value="BtpA"/>
    <property type="match status" value="1"/>
</dbReference>
<comment type="similarity">
    <text evidence="1">Belongs to the BtpA family.</text>
</comment>
<evidence type="ECO:0000256" key="1">
    <source>
        <dbReference type="ARBA" id="ARBA00006007"/>
    </source>
</evidence>
<keyword evidence="3" id="KW-1185">Reference proteome</keyword>
<reference evidence="3" key="1">
    <citation type="submission" date="2017-01" db="EMBL/GenBank/DDBJ databases">
        <title>Comparative genomics of anhydrobiosis in the tardigrade Hypsibius dujardini.</title>
        <authorList>
            <person name="Yoshida Y."/>
            <person name="Koutsovoulos G."/>
            <person name="Laetsch D."/>
            <person name="Stevens L."/>
            <person name="Kumar S."/>
            <person name="Horikawa D."/>
            <person name="Ishino K."/>
            <person name="Komine S."/>
            <person name="Tomita M."/>
            <person name="Blaxter M."/>
            <person name="Arakawa K."/>
        </authorList>
    </citation>
    <scope>NUCLEOTIDE SEQUENCE [LARGE SCALE GENOMIC DNA]</scope>
    <source>
        <strain evidence="3">Z151</strain>
    </source>
</reference>
<dbReference type="PIRSF" id="PIRSF005956">
    <property type="entry name" value="BtpA"/>
    <property type="match status" value="1"/>
</dbReference>
<dbReference type="PANTHER" id="PTHR21381">
    <property type="entry name" value="ZGC:162297"/>
    <property type="match status" value="1"/>
</dbReference>
<evidence type="ECO:0000313" key="2">
    <source>
        <dbReference type="EMBL" id="OWA53178.1"/>
    </source>
</evidence>
<dbReference type="NCBIfam" id="TIGR00259">
    <property type="entry name" value="thylakoid_BtpA"/>
    <property type="match status" value="1"/>
</dbReference>